<gene>
    <name evidence="2" type="ORF">CDAR_564281</name>
</gene>
<evidence type="ECO:0000313" key="2">
    <source>
        <dbReference type="EMBL" id="GIY70308.1"/>
    </source>
</evidence>
<organism evidence="2 3">
    <name type="scientific">Caerostris darwini</name>
    <dbReference type="NCBI Taxonomy" id="1538125"/>
    <lineage>
        <taxon>Eukaryota</taxon>
        <taxon>Metazoa</taxon>
        <taxon>Ecdysozoa</taxon>
        <taxon>Arthropoda</taxon>
        <taxon>Chelicerata</taxon>
        <taxon>Arachnida</taxon>
        <taxon>Araneae</taxon>
        <taxon>Araneomorphae</taxon>
        <taxon>Entelegynae</taxon>
        <taxon>Araneoidea</taxon>
        <taxon>Araneidae</taxon>
        <taxon>Caerostris</taxon>
    </lineage>
</organism>
<keyword evidence="3" id="KW-1185">Reference proteome</keyword>
<evidence type="ECO:0000256" key="1">
    <source>
        <dbReference type="SAM" id="MobiDB-lite"/>
    </source>
</evidence>
<comment type="caution">
    <text evidence="2">The sequence shown here is derived from an EMBL/GenBank/DDBJ whole genome shotgun (WGS) entry which is preliminary data.</text>
</comment>
<reference evidence="2 3" key="1">
    <citation type="submission" date="2021-06" db="EMBL/GenBank/DDBJ databases">
        <title>Caerostris darwini draft genome.</title>
        <authorList>
            <person name="Kono N."/>
            <person name="Arakawa K."/>
        </authorList>
    </citation>
    <scope>NUCLEOTIDE SEQUENCE [LARGE SCALE GENOMIC DNA]</scope>
</reference>
<evidence type="ECO:0000313" key="3">
    <source>
        <dbReference type="Proteomes" id="UP001054837"/>
    </source>
</evidence>
<dbReference type="Proteomes" id="UP001054837">
    <property type="component" value="Unassembled WGS sequence"/>
</dbReference>
<sequence length="98" mass="10743">MKRGGINADKDETDGEKRDSSDHNFFYFPRPQTKPLAATVKIAPASVQAASSEAGYFHLSLFSVVCRSPGPLRNVYVASFVALEENFVSRCSACDVHM</sequence>
<protein>
    <submittedName>
        <fullName evidence="2">Uncharacterized protein</fullName>
    </submittedName>
</protein>
<proteinExistence type="predicted"/>
<dbReference type="EMBL" id="BPLQ01013145">
    <property type="protein sequence ID" value="GIY70308.1"/>
    <property type="molecule type" value="Genomic_DNA"/>
</dbReference>
<dbReference type="AlphaFoldDB" id="A0AAV4VLA6"/>
<name>A0AAV4VLA6_9ARAC</name>
<feature type="region of interest" description="Disordered" evidence="1">
    <location>
        <begin position="1"/>
        <end position="23"/>
    </location>
</feature>
<accession>A0AAV4VLA6</accession>